<protein>
    <submittedName>
        <fullName evidence="2">Uncharacterized protein</fullName>
    </submittedName>
</protein>
<evidence type="ECO:0000313" key="2">
    <source>
        <dbReference type="EMBL" id="MFD1707312.1"/>
    </source>
</evidence>
<keyword evidence="3" id="KW-1185">Reference proteome</keyword>
<dbReference type="EMBL" id="JBHUEO010000030">
    <property type="protein sequence ID" value="MFD1707312.1"/>
    <property type="molecule type" value="Genomic_DNA"/>
</dbReference>
<evidence type="ECO:0000256" key="1">
    <source>
        <dbReference type="SAM" id="MobiDB-lite"/>
    </source>
</evidence>
<sequence>MKKKQSKGQHLPDSQNEGRDRYFMDVDRMINEGMAGGYVFMRDDTTNIEQTTDFIPEDDPTTK</sequence>
<feature type="region of interest" description="Disordered" evidence="1">
    <location>
        <begin position="1"/>
        <end position="21"/>
    </location>
</feature>
<comment type="caution">
    <text evidence="2">The sequence shown here is derived from an EMBL/GenBank/DDBJ whole genome shotgun (WGS) entry which is preliminary data.</text>
</comment>
<gene>
    <name evidence="2" type="ORF">ACFSCZ_11280</name>
</gene>
<name>A0ABW4KGQ6_9BACI</name>
<organism evidence="2 3">
    <name type="scientific">Siminovitchia sediminis</name>
    <dbReference type="NCBI Taxonomy" id="1274353"/>
    <lineage>
        <taxon>Bacteria</taxon>
        <taxon>Bacillati</taxon>
        <taxon>Bacillota</taxon>
        <taxon>Bacilli</taxon>
        <taxon>Bacillales</taxon>
        <taxon>Bacillaceae</taxon>
        <taxon>Siminovitchia</taxon>
    </lineage>
</organism>
<dbReference type="RefSeq" id="WP_380774033.1">
    <property type="nucleotide sequence ID" value="NZ_JBHUEO010000030.1"/>
</dbReference>
<proteinExistence type="predicted"/>
<evidence type="ECO:0000313" key="3">
    <source>
        <dbReference type="Proteomes" id="UP001597301"/>
    </source>
</evidence>
<accession>A0ABW4KGQ6</accession>
<dbReference type="Proteomes" id="UP001597301">
    <property type="component" value="Unassembled WGS sequence"/>
</dbReference>
<reference evidence="3" key="1">
    <citation type="journal article" date="2019" name="Int. J. Syst. Evol. Microbiol.">
        <title>The Global Catalogue of Microorganisms (GCM) 10K type strain sequencing project: providing services to taxonomists for standard genome sequencing and annotation.</title>
        <authorList>
            <consortium name="The Broad Institute Genomics Platform"/>
            <consortium name="The Broad Institute Genome Sequencing Center for Infectious Disease"/>
            <person name="Wu L."/>
            <person name="Ma J."/>
        </authorList>
    </citation>
    <scope>NUCLEOTIDE SEQUENCE [LARGE SCALE GENOMIC DNA]</scope>
    <source>
        <strain evidence="3">CGMCC 1.12295</strain>
    </source>
</reference>